<dbReference type="PANTHER" id="PTHR36437:SF2">
    <property type="entry name" value="GLYOXALASE_BLEOMYCIN RESISTANCE PROTEIN_DIOXYGENASE"/>
    <property type="match status" value="1"/>
</dbReference>
<dbReference type="AlphaFoldDB" id="A0A918D3W1"/>
<dbReference type="Gene3D" id="3.10.180.10">
    <property type="entry name" value="2,3-Dihydroxybiphenyl 1,2-Dioxygenase, domain 1"/>
    <property type="match status" value="1"/>
</dbReference>
<protein>
    <recommendedName>
        <fullName evidence="2">VOC domain-containing protein</fullName>
    </recommendedName>
</protein>
<dbReference type="InterPro" id="IPR029068">
    <property type="entry name" value="Glyas_Bleomycin-R_OHBP_Dase"/>
</dbReference>
<evidence type="ECO:0000313" key="3">
    <source>
        <dbReference type="EMBL" id="GGN63630.1"/>
    </source>
</evidence>
<evidence type="ECO:0000259" key="2">
    <source>
        <dbReference type="PROSITE" id="PS51819"/>
    </source>
</evidence>
<accession>A0A918D3W1</accession>
<evidence type="ECO:0000313" key="4">
    <source>
        <dbReference type="Proteomes" id="UP000600365"/>
    </source>
</evidence>
<feature type="region of interest" description="Disordered" evidence="1">
    <location>
        <begin position="1"/>
        <end position="32"/>
    </location>
</feature>
<proteinExistence type="predicted"/>
<gene>
    <name evidence="3" type="ORF">GCM10011579_032190</name>
</gene>
<dbReference type="Proteomes" id="UP000600365">
    <property type="component" value="Unassembled WGS sequence"/>
</dbReference>
<reference evidence="3 4" key="1">
    <citation type="journal article" date="2014" name="Int. J. Syst. Evol. Microbiol.">
        <title>Complete genome sequence of Corynebacterium casei LMG S-19264T (=DSM 44701T), isolated from a smear-ripened cheese.</title>
        <authorList>
            <consortium name="US DOE Joint Genome Institute (JGI-PGF)"/>
            <person name="Walter F."/>
            <person name="Albersmeier A."/>
            <person name="Kalinowski J."/>
            <person name="Ruckert C."/>
        </authorList>
    </citation>
    <scope>NUCLEOTIDE SEQUENCE [LARGE SCALE GENOMIC DNA]</scope>
    <source>
        <strain evidence="3 4">CGMCC 4.7111</strain>
    </source>
</reference>
<name>A0A918D3W1_9ACTN</name>
<dbReference type="SUPFAM" id="SSF54593">
    <property type="entry name" value="Glyoxalase/Bleomycin resistance protein/Dihydroxybiphenyl dioxygenase"/>
    <property type="match status" value="1"/>
</dbReference>
<dbReference type="Pfam" id="PF00903">
    <property type="entry name" value="Glyoxalase"/>
    <property type="match status" value="1"/>
</dbReference>
<dbReference type="PANTHER" id="PTHR36437">
    <property type="entry name" value="GLYOXALASE/BLEOMYCIN RESISTANCE PROTEIN/DIOXYGENASE"/>
    <property type="match status" value="1"/>
</dbReference>
<sequence>MDTAQRLTAPDPRHRPDPCAGRAVSDKFPPRPATSVRPMFNAITHSQIYVLDQDEALDFYVGKLGLEVSADVDLGFMRWLTVSIPGHPERQILLEKPGPPAMSEQTAQQVRELVTKGATGGSLIFSTDDCRKTYETLRGRGVEFTEEPTDRPYGTDCGLRDPFGNSIRFTQPKA</sequence>
<comment type="caution">
    <text evidence="3">The sequence shown here is derived from an EMBL/GenBank/DDBJ whole genome shotgun (WGS) entry which is preliminary data.</text>
</comment>
<dbReference type="EMBL" id="BMMM01000005">
    <property type="protein sequence ID" value="GGN63630.1"/>
    <property type="molecule type" value="Genomic_DNA"/>
</dbReference>
<dbReference type="InterPro" id="IPR004360">
    <property type="entry name" value="Glyas_Fos-R_dOase_dom"/>
</dbReference>
<dbReference type="PROSITE" id="PS51819">
    <property type="entry name" value="VOC"/>
    <property type="match status" value="1"/>
</dbReference>
<feature type="domain" description="VOC" evidence="2">
    <location>
        <begin position="42"/>
        <end position="172"/>
    </location>
</feature>
<keyword evidence="4" id="KW-1185">Reference proteome</keyword>
<organism evidence="3 4">
    <name type="scientific">Streptomyces albiflavescens</name>
    <dbReference type="NCBI Taxonomy" id="1623582"/>
    <lineage>
        <taxon>Bacteria</taxon>
        <taxon>Bacillati</taxon>
        <taxon>Actinomycetota</taxon>
        <taxon>Actinomycetes</taxon>
        <taxon>Kitasatosporales</taxon>
        <taxon>Streptomycetaceae</taxon>
        <taxon>Streptomyces</taxon>
    </lineage>
</organism>
<dbReference type="CDD" id="cd07263">
    <property type="entry name" value="VOC_like"/>
    <property type="match status" value="1"/>
</dbReference>
<evidence type="ECO:0000256" key="1">
    <source>
        <dbReference type="SAM" id="MobiDB-lite"/>
    </source>
</evidence>
<dbReference type="InterPro" id="IPR037523">
    <property type="entry name" value="VOC_core"/>
</dbReference>